<dbReference type="PANTHER" id="PTHR32432">
    <property type="entry name" value="CELL DIVISION PROTEIN FTSA-RELATED"/>
    <property type="match status" value="1"/>
</dbReference>
<dbReference type="GO" id="GO:0043093">
    <property type="term" value="P:FtsZ-dependent cytokinesis"/>
    <property type="evidence" value="ECO:0007669"/>
    <property type="project" value="UniProtKB-UniRule"/>
</dbReference>
<dbReference type="SUPFAM" id="SSF53067">
    <property type="entry name" value="Actin-like ATPase domain"/>
    <property type="match status" value="2"/>
</dbReference>
<dbReference type="PANTHER" id="PTHR32432:SF4">
    <property type="entry name" value="CELL DIVISION PROTEIN FTSA"/>
    <property type="match status" value="1"/>
</dbReference>
<dbReference type="SMART" id="SM00842">
    <property type="entry name" value="FtsA"/>
    <property type="match status" value="1"/>
</dbReference>
<keyword evidence="1 5" id="KW-1003">Cell membrane</keyword>
<dbReference type="InterPro" id="IPR020823">
    <property type="entry name" value="Cell_div_FtsA"/>
</dbReference>
<keyword evidence="3 5" id="KW-0472">Membrane</keyword>
<dbReference type="InterPro" id="IPR043129">
    <property type="entry name" value="ATPase_NBD"/>
</dbReference>
<dbReference type="InterPro" id="IPR003494">
    <property type="entry name" value="SHS2_FtsA"/>
</dbReference>
<evidence type="ECO:0000313" key="9">
    <source>
        <dbReference type="Proteomes" id="UP000319555"/>
    </source>
</evidence>
<keyword evidence="4 5" id="KW-0131">Cell cycle</keyword>
<protein>
    <recommendedName>
        <fullName evidence="5 6">Cell division protein FtsA</fullName>
    </recommendedName>
</protein>
<sequence>MMTDLYQSQRAMRQMRRQAMQRGVVAILDVGSSKISCLVLRFDGAGRLHEDSGIGSLAGQSGFRVIGAATTRSRGVQFGEVTAMQETERAIRTALQAAQKMADIRVDHVIACFSGANPRSYGLDAQVDLEGQLVTEAEVGRVLNACDVPDYGVGREVLHAQPVNFALDNRSGLIDPRGQMGQSLAVDMHMLTVDAVAIQNIVRCIKRCDLELAGIANSAYVSGISALVEDEQELGAACIDMGGGTTSVSIFMKKHMIYADCVRMGGDHVTSDISMGLGVPASVAERIKTFNGGVHATGADDRDLIDIGGDTGDWEHDRRTVSRAELIGIMRPRVEEILEEVRVRLDAAGFEHMPSQQIVLTGGGSQIMGLDGLASRILGQRVRLGRPLRVHGLPQSATGPGFSSVVGLSLFAANPQDEWWDFEIPVDTYSARPFKRAVRWFRDNW</sequence>
<evidence type="ECO:0000259" key="7">
    <source>
        <dbReference type="SMART" id="SM00842"/>
    </source>
</evidence>
<evidence type="ECO:0000256" key="1">
    <source>
        <dbReference type="ARBA" id="ARBA00022475"/>
    </source>
</evidence>
<dbReference type="PIRSF" id="PIRSF003101">
    <property type="entry name" value="FtsA"/>
    <property type="match status" value="1"/>
</dbReference>
<dbReference type="Proteomes" id="UP000319555">
    <property type="component" value="Unassembled WGS sequence"/>
</dbReference>
<dbReference type="GO" id="GO:0032153">
    <property type="term" value="C:cell division site"/>
    <property type="evidence" value="ECO:0007669"/>
    <property type="project" value="UniProtKB-UniRule"/>
</dbReference>
<proteinExistence type="inferred from homology"/>
<dbReference type="HAMAP" id="MF_02033">
    <property type="entry name" value="FtsA"/>
    <property type="match status" value="1"/>
</dbReference>
<name>A0A521BUN5_9RHOB</name>
<evidence type="ECO:0000256" key="4">
    <source>
        <dbReference type="ARBA" id="ARBA00023306"/>
    </source>
</evidence>
<accession>A0A521BUN5</accession>
<dbReference type="AlphaFoldDB" id="A0A521BUN5"/>
<keyword evidence="2 5" id="KW-0132">Cell division</keyword>
<dbReference type="EMBL" id="FXTE01000001">
    <property type="protein sequence ID" value="SMO50877.1"/>
    <property type="molecule type" value="Genomic_DNA"/>
</dbReference>
<evidence type="ECO:0000256" key="2">
    <source>
        <dbReference type="ARBA" id="ARBA00022618"/>
    </source>
</evidence>
<dbReference type="Pfam" id="PF02491">
    <property type="entry name" value="SHS2_FTSA"/>
    <property type="match status" value="1"/>
</dbReference>
<gene>
    <name evidence="5" type="primary">ftsA</name>
    <name evidence="8" type="ORF">SAMN06265380_1011241</name>
</gene>
<keyword evidence="9" id="KW-1185">Reference proteome</keyword>
<evidence type="ECO:0000256" key="5">
    <source>
        <dbReference type="HAMAP-Rule" id="MF_02033"/>
    </source>
</evidence>
<reference evidence="8 9" key="1">
    <citation type="submission" date="2017-05" db="EMBL/GenBank/DDBJ databases">
        <authorList>
            <person name="Varghese N."/>
            <person name="Submissions S."/>
        </authorList>
    </citation>
    <scope>NUCLEOTIDE SEQUENCE [LARGE SCALE GENOMIC DNA]</scope>
    <source>
        <strain evidence="8 9">DSM 28009</strain>
    </source>
</reference>
<dbReference type="NCBIfam" id="TIGR01174">
    <property type="entry name" value="ftsA"/>
    <property type="match status" value="1"/>
</dbReference>
<dbReference type="CDD" id="cd24048">
    <property type="entry name" value="ASKHA_NBD_FtsA"/>
    <property type="match status" value="1"/>
</dbReference>
<evidence type="ECO:0000256" key="3">
    <source>
        <dbReference type="ARBA" id="ARBA00023136"/>
    </source>
</evidence>
<organism evidence="8 9">
    <name type="scientific">Ruegeria faecimaris</name>
    <dbReference type="NCBI Taxonomy" id="686389"/>
    <lineage>
        <taxon>Bacteria</taxon>
        <taxon>Pseudomonadati</taxon>
        <taxon>Pseudomonadota</taxon>
        <taxon>Alphaproteobacteria</taxon>
        <taxon>Rhodobacterales</taxon>
        <taxon>Roseobacteraceae</taxon>
        <taxon>Ruegeria</taxon>
    </lineage>
</organism>
<comment type="subunit">
    <text evidence="5">Self-interacts. Interacts with FtsZ.</text>
</comment>
<dbReference type="InterPro" id="IPR050696">
    <property type="entry name" value="FtsA/MreB"/>
</dbReference>
<comment type="function">
    <text evidence="5 6">Cell division protein that is involved in the assembly of the Z ring. May serve as a membrane anchor for the Z ring.</text>
</comment>
<comment type="subcellular location">
    <subcellularLocation>
        <location evidence="5">Cell membrane</location>
        <topology evidence="5">Peripheral membrane protein</topology>
        <orientation evidence="5">Cytoplasmic side</orientation>
    </subcellularLocation>
    <text evidence="5">Localizes to the Z ring in an FtsZ-dependent manner. Targeted to the membrane through a conserved C-terminal amphipathic helix.</text>
</comment>
<dbReference type="Pfam" id="PF14450">
    <property type="entry name" value="FtsA"/>
    <property type="match status" value="1"/>
</dbReference>
<evidence type="ECO:0000256" key="6">
    <source>
        <dbReference type="PIRNR" id="PIRNR003101"/>
    </source>
</evidence>
<feature type="domain" description="SHS2" evidence="7">
    <location>
        <begin position="25"/>
        <end position="226"/>
    </location>
</feature>
<dbReference type="Gene3D" id="3.30.420.40">
    <property type="match status" value="1"/>
</dbReference>
<dbReference type="GO" id="GO:0009898">
    <property type="term" value="C:cytoplasmic side of plasma membrane"/>
    <property type="evidence" value="ECO:0007669"/>
    <property type="project" value="UniProtKB-UniRule"/>
</dbReference>
<evidence type="ECO:0000313" key="8">
    <source>
        <dbReference type="EMBL" id="SMO50877.1"/>
    </source>
</evidence>
<comment type="similarity">
    <text evidence="5 6">Belongs to the FtsA/MreB family.</text>
</comment>